<dbReference type="AlphaFoldDB" id="A0A5C6XEU4"/>
<dbReference type="PANTHER" id="PTHR11265:SF0">
    <property type="entry name" value="12S RRNA N4-METHYLCYTIDINE METHYLTRANSFERASE"/>
    <property type="match status" value="1"/>
</dbReference>
<feature type="binding site" evidence="6">
    <location>
        <position position="100"/>
    </location>
    <ligand>
        <name>S-adenosyl-L-methionine</name>
        <dbReference type="ChEBI" id="CHEBI:59789"/>
    </ligand>
</feature>
<evidence type="ECO:0000313" key="8">
    <source>
        <dbReference type="Proteomes" id="UP000321046"/>
    </source>
</evidence>
<evidence type="ECO:0000256" key="3">
    <source>
        <dbReference type="ARBA" id="ARBA00022603"/>
    </source>
</evidence>
<dbReference type="SUPFAM" id="SSF81799">
    <property type="entry name" value="Putative methyltransferase TM0872, insert domain"/>
    <property type="match status" value="1"/>
</dbReference>
<protein>
    <recommendedName>
        <fullName evidence="6">Ribosomal RNA small subunit methyltransferase H</fullName>
        <ecNumber evidence="6">2.1.1.199</ecNumber>
    </recommendedName>
    <alternativeName>
        <fullName evidence="6">16S rRNA m(4)C1402 methyltransferase</fullName>
    </alternativeName>
    <alternativeName>
        <fullName evidence="6">rRNA (cytosine-N(4)-)-methyltransferase RsmH</fullName>
    </alternativeName>
</protein>
<keyword evidence="6" id="KW-0963">Cytoplasm</keyword>
<dbReference type="Proteomes" id="UP000321046">
    <property type="component" value="Unassembled WGS sequence"/>
</dbReference>
<dbReference type="EMBL" id="VOSL01000025">
    <property type="protein sequence ID" value="TXD39917.1"/>
    <property type="molecule type" value="Genomic_DNA"/>
</dbReference>
<dbReference type="GO" id="GO:0071424">
    <property type="term" value="F:rRNA (cytosine-N4-)-methyltransferase activity"/>
    <property type="evidence" value="ECO:0007669"/>
    <property type="project" value="UniProtKB-UniRule"/>
</dbReference>
<dbReference type="OrthoDB" id="9806637at2"/>
<keyword evidence="4 6" id="KW-0808">Transferase</keyword>
<keyword evidence="5 6" id="KW-0949">S-adenosyl-L-methionine</keyword>
<evidence type="ECO:0000313" key="7">
    <source>
        <dbReference type="EMBL" id="TXD39917.1"/>
    </source>
</evidence>
<comment type="similarity">
    <text evidence="1 6">Belongs to the methyltransferase superfamily. RsmH family.</text>
</comment>
<feature type="binding site" evidence="6">
    <location>
        <begin position="25"/>
        <end position="27"/>
    </location>
    <ligand>
        <name>S-adenosyl-L-methionine</name>
        <dbReference type="ChEBI" id="CHEBI:59789"/>
    </ligand>
</feature>
<comment type="subcellular location">
    <subcellularLocation>
        <location evidence="6">Cytoplasm</location>
    </subcellularLocation>
</comment>
<dbReference type="Gene3D" id="3.40.50.150">
    <property type="entry name" value="Vaccinia Virus protein VP39"/>
    <property type="match status" value="1"/>
</dbReference>
<dbReference type="InterPro" id="IPR029063">
    <property type="entry name" value="SAM-dependent_MTases_sf"/>
</dbReference>
<feature type="binding site" evidence="6">
    <location>
        <position position="93"/>
    </location>
    <ligand>
        <name>S-adenosyl-L-methionine</name>
        <dbReference type="ChEBI" id="CHEBI:59789"/>
    </ligand>
</feature>
<dbReference type="GO" id="GO:0005737">
    <property type="term" value="C:cytoplasm"/>
    <property type="evidence" value="ECO:0007669"/>
    <property type="project" value="UniProtKB-SubCell"/>
</dbReference>
<dbReference type="NCBIfam" id="TIGR00006">
    <property type="entry name" value="16S rRNA (cytosine(1402)-N(4))-methyltransferase RsmH"/>
    <property type="match status" value="1"/>
</dbReference>
<dbReference type="HAMAP" id="MF_01007">
    <property type="entry name" value="16SrRNA_methyltr_H"/>
    <property type="match status" value="1"/>
</dbReference>
<keyword evidence="2 6" id="KW-0698">rRNA processing</keyword>
<accession>A0A5C6XEU4</accession>
<comment type="catalytic activity">
    <reaction evidence="6">
        <text>cytidine(1402) in 16S rRNA + S-adenosyl-L-methionine = N(4)-methylcytidine(1402) in 16S rRNA + S-adenosyl-L-homocysteine + H(+)</text>
        <dbReference type="Rhea" id="RHEA:42928"/>
        <dbReference type="Rhea" id="RHEA-COMP:10286"/>
        <dbReference type="Rhea" id="RHEA-COMP:10287"/>
        <dbReference type="ChEBI" id="CHEBI:15378"/>
        <dbReference type="ChEBI" id="CHEBI:57856"/>
        <dbReference type="ChEBI" id="CHEBI:59789"/>
        <dbReference type="ChEBI" id="CHEBI:74506"/>
        <dbReference type="ChEBI" id="CHEBI:82748"/>
        <dbReference type="EC" id="2.1.1.199"/>
    </reaction>
</comment>
<evidence type="ECO:0000256" key="2">
    <source>
        <dbReference type="ARBA" id="ARBA00022552"/>
    </source>
</evidence>
<dbReference type="SUPFAM" id="SSF53335">
    <property type="entry name" value="S-adenosyl-L-methionine-dependent methyltransferases"/>
    <property type="match status" value="1"/>
</dbReference>
<evidence type="ECO:0000256" key="6">
    <source>
        <dbReference type="HAMAP-Rule" id="MF_01007"/>
    </source>
</evidence>
<dbReference type="Pfam" id="PF01795">
    <property type="entry name" value="Methyltransf_5"/>
    <property type="match status" value="1"/>
</dbReference>
<comment type="function">
    <text evidence="6">Specifically methylates the N4 position of cytidine in position 1402 (C1402) of 16S rRNA.</text>
</comment>
<organism evidence="7 8">
    <name type="scientific">Lujinxingia vulgaris</name>
    <dbReference type="NCBI Taxonomy" id="2600176"/>
    <lineage>
        <taxon>Bacteria</taxon>
        <taxon>Deltaproteobacteria</taxon>
        <taxon>Bradymonadales</taxon>
        <taxon>Lujinxingiaceae</taxon>
        <taxon>Lujinxingia</taxon>
    </lineage>
</organism>
<dbReference type="PANTHER" id="PTHR11265">
    <property type="entry name" value="S-ADENOSYL-METHYLTRANSFERASE MRAW"/>
    <property type="match status" value="1"/>
</dbReference>
<dbReference type="EC" id="2.1.1.199" evidence="6"/>
<sequence>MVEEVLHWLNVMPGGLYVDGTAGGGGHSAAILDRSAPDGRLIAIDRDPEALSAVRERLAEEAGSRLTLVNANYAQAAEILAERGALADGWLVDAGVSSHQLDEPSRGFSFQQPGPLDMRMGPDVPTLAEYLETTSREELARVIKVYGEVRGSWGVAGAILGAFSRGELKTTTDLADVVASKQRGGSRKIHPATLVFQALRIAVNRELEHLEAAVRQIPDVVKPGGRAVFVSFHSLEDRIVKHTFRELADPCTCPRDFPRCACGKEPLVEVLTRQSVVAGDEEVQTNPRARSARLRAIEVLPHPRSDV</sequence>
<name>A0A5C6XEU4_9DELT</name>
<dbReference type="PIRSF" id="PIRSF004486">
    <property type="entry name" value="MraW"/>
    <property type="match status" value="1"/>
</dbReference>
<feature type="binding site" evidence="6">
    <location>
        <position position="45"/>
    </location>
    <ligand>
        <name>S-adenosyl-L-methionine</name>
        <dbReference type="ChEBI" id="CHEBI:59789"/>
    </ligand>
</feature>
<dbReference type="InterPro" id="IPR023397">
    <property type="entry name" value="SAM-dep_MeTrfase_MraW_recog"/>
</dbReference>
<comment type="caution">
    <text evidence="7">The sequence shown here is derived from an EMBL/GenBank/DDBJ whole genome shotgun (WGS) entry which is preliminary data.</text>
</comment>
<dbReference type="GO" id="GO:0070475">
    <property type="term" value="P:rRNA base methylation"/>
    <property type="evidence" value="ECO:0007669"/>
    <property type="project" value="UniProtKB-UniRule"/>
</dbReference>
<proteinExistence type="inferred from homology"/>
<keyword evidence="3 6" id="KW-0489">Methyltransferase</keyword>
<evidence type="ECO:0000256" key="4">
    <source>
        <dbReference type="ARBA" id="ARBA00022679"/>
    </source>
</evidence>
<evidence type="ECO:0000256" key="1">
    <source>
        <dbReference type="ARBA" id="ARBA00010396"/>
    </source>
</evidence>
<dbReference type="InterPro" id="IPR002903">
    <property type="entry name" value="RsmH"/>
</dbReference>
<dbReference type="Gene3D" id="1.10.150.170">
    <property type="entry name" value="Putative methyltransferase TM0872, insert domain"/>
    <property type="match status" value="1"/>
</dbReference>
<reference evidence="7 8" key="1">
    <citation type="submission" date="2019-08" db="EMBL/GenBank/DDBJ databases">
        <title>Bradymonadales sp. TMQ2.</title>
        <authorList>
            <person name="Liang Q."/>
        </authorList>
    </citation>
    <scope>NUCLEOTIDE SEQUENCE [LARGE SCALE GENOMIC DNA]</scope>
    <source>
        <strain evidence="7 8">TMQ2</strain>
    </source>
</reference>
<feature type="binding site" evidence="6">
    <location>
        <position position="73"/>
    </location>
    <ligand>
        <name>S-adenosyl-L-methionine</name>
        <dbReference type="ChEBI" id="CHEBI:59789"/>
    </ligand>
</feature>
<gene>
    <name evidence="6 7" type="primary">rsmH</name>
    <name evidence="7" type="ORF">FRC96_06150</name>
</gene>
<evidence type="ECO:0000256" key="5">
    <source>
        <dbReference type="ARBA" id="ARBA00022691"/>
    </source>
</evidence>